<protein>
    <submittedName>
        <fullName evidence="2">Uncharacterized protein</fullName>
    </submittedName>
</protein>
<gene>
    <name evidence="2" type="ORF">D5S18_13920</name>
</gene>
<accession>A0A3A4KC66</accession>
<feature type="region of interest" description="Disordered" evidence="1">
    <location>
        <begin position="87"/>
        <end position="142"/>
    </location>
</feature>
<dbReference type="EMBL" id="QZFU01000017">
    <property type="protein sequence ID" value="RJO75863.1"/>
    <property type="molecule type" value="Genomic_DNA"/>
</dbReference>
<dbReference type="AlphaFoldDB" id="A0A3A4KC66"/>
<evidence type="ECO:0000256" key="1">
    <source>
        <dbReference type="SAM" id="MobiDB-lite"/>
    </source>
</evidence>
<comment type="caution">
    <text evidence="2">The sequence shown here is derived from an EMBL/GenBank/DDBJ whole genome shotgun (WGS) entry which is preliminary data.</text>
</comment>
<dbReference type="Proteomes" id="UP000266677">
    <property type="component" value="Unassembled WGS sequence"/>
</dbReference>
<organism evidence="2 3">
    <name type="scientific">Nocardia panacis</name>
    <dbReference type="NCBI Taxonomy" id="2340916"/>
    <lineage>
        <taxon>Bacteria</taxon>
        <taxon>Bacillati</taxon>
        <taxon>Actinomycetota</taxon>
        <taxon>Actinomycetes</taxon>
        <taxon>Mycobacteriales</taxon>
        <taxon>Nocardiaceae</taxon>
        <taxon>Nocardia</taxon>
    </lineage>
</organism>
<feature type="compositionally biased region" description="Polar residues" evidence="1">
    <location>
        <begin position="118"/>
        <end position="129"/>
    </location>
</feature>
<evidence type="ECO:0000313" key="3">
    <source>
        <dbReference type="Proteomes" id="UP000266677"/>
    </source>
</evidence>
<keyword evidence="3" id="KW-1185">Reference proteome</keyword>
<proteinExistence type="predicted"/>
<name>A0A3A4KC66_9NOCA</name>
<evidence type="ECO:0000313" key="2">
    <source>
        <dbReference type="EMBL" id="RJO75863.1"/>
    </source>
</evidence>
<sequence>MVACYDRMVTVARANPPEDSDKIKSLGAFGSGVVTFDFNYGHETSEFKQALLEFVQEIGKAKKGYEEADSEGKTIVGSYEQYHKAASAAKQSKLEPGIRALHRSPENKDSSALDPKTPWSTPAPNSETLGKNPKTAEVPKPT</sequence>
<reference evidence="2 3" key="1">
    <citation type="submission" date="2018-09" db="EMBL/GenBank/DDBJ databases">
        <title>YIM PH21274 draft genome.</title>
        <authorList>
            <person name="Miao C."/>
        </authorList>
    </citation>
    <scope>NUCLEOTIDE SEQUENCE [LARGE SCALE GENOMIC DNA]</scope>
    <source>
        <strain evidence="2 3">YIM PH 21724</strain>
    </source>
</reference>